<dbReference type="InterPro" id="IPR036188">
    <property type="entry name" value="FAD/NAD-bd_sf"/>
</dbReference>
<dbReference type="InterPro" id="IPR050407">
    <property type="entry name" value="Geranylgeranyl_reductase"/>
</dbReference>
<dbReference type="Gene3D" id="3.50.50.60">
    <property type="entry name" value="FAD/NAD(P)-binding domain"/>
    <property type="match status" value="1"/>
</dbReference>
<gene>
    <name evidence="1" type="ORF">LCGC14_1250380</name>
</gene>
<dbReference type="AlphaFoldDB" id="A0A0F9NKG8"/>
<proteinExistence type="predicted"/>
<dbReference type="PANTHER" id="PTHR42685:SF21">
    <property type="entry name" value="DEHYDROGENASE (FLAVOPROTEIN)-LIKE PROTEIN"/>
    <property type="match status" value="1"/>
</dbReference>
<evidence type="ECO:0008006" key="2">
    <source>
        <dbReference type="Google" id="ProtNLM"/>
    </source>
</evidence>
<accession>A0A0F9NKG8</accession>
<dbReference type="SUPFAM" id="SSF51905">
    <property type="entry name" value="FAD/NAD(P)-binding domain"/>
    <property type="match status" value="1"/>
</dbReference>
<protein>
    <recommendedName>
        <fullName evidence="2">FAD dependent oxidoreductase domain-containing protein</fullName>
    </recommendedName>
</protein>
<reference evidence="1" key="1">
    <citation type="journal article" date="2015" name="Nature">
        <title>Complex archaea that bridge the gap between prokaryotes and eukaryotes.</title>
        <authorList>
            <person name="Spang A."/>
            <person name="Saw J.H."/>
            <person name="Jorgensen S.L."/>
            <person name="Zaremba-Niedzwiedzka K."/>
            <person name="Martijn J."/>
            <person name="Lind A.E."/>
            <person name="van Eijk R."/>
            <person name="Schleper C."/>
            <person name="Guy L."/>
            <person name="Ettema T.J."/>
        </authorList>
    </citation>
    <scope>NUCLEOTIDE SEQUENCE</scope>
</reference>
<name>A0A0F9NKG8_9ZZZZ</name>
<sequence length="333" mass="37458">MPLRSNKKKMAIAGAGITGAYLYRRLRKAWHEIDIFDVEHGIKCGITPCAWGTSKGFNELVAVAGLDPEAYILRQIDHLLMDEVRIEAELMTFDKPRLVKDMLKGAEIKHSHLDVEKYDRVVDATGVSRAFLPAIKDDIILGCMQRRVETHEILENQIKLGAIGYAWCFPLSDHFYHIGCGSLTTDPRAIMDELGWFGKTPSQHCKTVICGCTGKVRLTAPHYSRPFVTGHAADGVWGVGEAIGCVAPLAGDGVVPGMRSVEILINNWDDPDGYTKAILKEFNWMKRERKVIDKLLRMKYLGINDAWVLKKNSRRMGMQIGFREATMLMKNLR</sequence>
<dbReference type="EMBL" id="LAZR01006845">
    <property type="protein sequence ID" value="KKM89265.1"/>
    <property type="molecule type" value="Genomic_DNA"/>
</dbReference>
<dbReference type="PANTHER" id="PTHR42685">
    <property type="entry name" value="GERANYLGERANYL DIPHOSPHATE REDUCTASE"/>
    <property type="match status" value="1"/>
</dbReference>
<organism evidence="1">
    <name type="scientific">marine sediment metagenome</name>
    <dbReference type="NCBI Taxonomy" id="412755"/>
    <lineage>
        <taxon>unclassified sequences</taxon>
        <taxon>metagenomes</taxon>
        <taxon>ecological metagenomes</taxon>
    </lineage>
</organism>
<comment type="caution">
    <text evidence="1">The sequence shown here is derived from an EMBL/GenBank/DDBJ whole genome shotgun (WGS) entry which is preliminary data.</text>
</comment>
<evidence type="ECO:0000313" key="1">
    <source>
        <dbReference type="EMBL" id="KKM89265.1"/>
    </source>
</evidence>